<evidence type="ECO:0000256" key="2">
    <source>
        <dbReference type="ARBA" id="ARBA00004824"/>
    </source>
</evidence>
<reference evidence="19 20" key="1">
    <citation type="journal article" date="2015" name="Stand. Genomic Sci.">
        <title>High quality draft genome sequence of the moderately halophilic bacterium Pontibacillus yanchengensis Y32(T) and comparison among Pontibacillus genomes.</title>
        <authorList>
            <person name="Huang J."/>
            <person name="Qiao Z.X."/>
            <person name="Tang J.W."/>
            <person name="Wang G."/>
        </authorList>
    </citation>
    <scope>NUCLEOTIDE SEQUENCE [LARGE SCALE GENOMIC DNA]</scope>
    <source>
        <strain evidence="19 20">Y32</strain>
    </source>
</reference>
<dbReference type="InterPro" id="IPR043132">
    <property type="entry name" value="BCAT-like_C"/>
</dbReference>
<accession>A0A0A2TFI5</accession>
<dbReference type="Pfam" id="PF01063">
    <property type="entry name" value="Aminotran_4"/>
    <property type="match status" value="1"/>
</dbReference>
<dbReference type="GO" id="GO:0052656">
    <property type="term" value="F:L-isoleucine-2-oxoglutarate transaminase activity"/>
    <property type="evidence" value="ECO:0007669"/>
    <property type="project" value="RHEA"/>
</dbReference>
<comment type="catalytic activity">
    <reaction evidence="11 17">
        <text>L-valine + 2-oxoglutarate = 3-methyl-2-oxobutanoate + L-glutamate</text>
        <dbReference type="Rhea" id="RHEA:24813"/>
        <dbReference type="ChEBI" id="CHEBI:11851"/>
        <dbReference type="ChEBI" id="CHEBI:16810"/>
        <dbReference type="ChEBI" id="CHEBI:29985"/>
        <dbReference type="ChEBI" id="CHEBI:57762"/>
        <dbReference type="EC" id="2.6.1.42"/>
    </reaction>
</comment>
<keyword evidence="8 17" id="KW-0808">Transferase</keyword>
<evidence type="ECO:0000256" key="18">
    <source>
        <dbReference type="RuleBase" id="RU004519"/>
    </source>
</evidence>
<dbReference type="GO" id="GO:0009099">
    <property type="term" value="P:L-valine biosynthetic process"/>
    <property type="evidence" value="ECO:0007669"/>
    <property type="project" value="UniProtKB-UniPathway"/>
</dbReference>
<keyword evidence="9 16" id="KW-0663">Pyridoxal phosphate</keyword>
<comment type="catalytic activity">
    <reaction evidence="13 17">
        <text>L-leucine + 2-oxoglutarate = 4-methyl-2-oxopentanoate + L-glutamate</text>
        <dbReference type="Rhea" id="RHEA:18321"/>
        <dbReference type="ChEBI" id="CHEBI:16810"/>
        <dbReference type="ChEBI" id="CHEBI:17865"/>
        <dbReference type="ChEBI" id="CHEBI:29985"/>
        <dbReference type="ChEBI" id="CHEBI:57427"/>
        <dbReference type="EC" id="2.6.1.42"/>
    </reaction>
</comment>
<comment type="cofactor">
    <cofactor evidence="1 16">
        <name>pyridoxal 5'-phosphate</name>
        <dbReference type="ChEBI" id="CHEBI:597326"/>
    </cofactor>
</comment>
<evidence type="ECO:0000313" key="19">
    <source>
        <dbReference type="EMBL" id="KGP74314.1"/>
    </source>
</evidence>
<dbReference type="CDD" id="cd01557">
    <property type="entry name" value="BCAT_beta_family"/>
    <property type="match status" value="1"/>
</dbReference>
<keyword evidence="7 17" id="KW-0028">Amino-acid biosynthesis</keyword>
<comment type="caution">
    <text evidence="19">The sequence shown here is derived from an EMBL/GenBank/DDBJ whole genome shotgun (WGS) entry which is preliminary data.</text>
</comment>
<evidence type="ECO:0000256" key="3">
    <source>
        <dbReference type="ARBA" id="ARBA00004931"/>
    </source>
</evidence>
<comment type="catalytic activity">
    <reaction evidence="12 17">
        <text>L-isoleucine + 2-oxoglutarate = (S)-3-methyl-2-oxopentanoate + L-glutamate</text>
        <dbReference type="Rhea" id="RHEA:24801"/>
        <dbReference type="ChEBI" id="CHEBI:16810"/>
        <dbReference type="ChEBI" id="CHEBI:29985"/>
        <dbReference type="ChEBI" id="CHEBI:35146"/>
        <dbReference type="ChEBI" id="CHEBI:58045"/>
        <dbReference type="EC" id="2.6.1.42"/>
    </reaction>
</comment>
<dbReference type="GO" id="GO:0009097">
    <property type="term" value="P:isoleucine biosynthetic process"/>
    <property type="evidence" value="ECO:0007669"/>
    <property type="project" value="UniProtKB-UniPathway"/>
</dbReference>
<dbReference type="InterPro" id="IPR018300">
    <property type="entry name" value="Aminotrans_IV_CS"/>
</dbReference>
<evidence type="ECO:0000313" key="20">
    <source>
        <dbReference type="Proteomes" id="UP000030147"/>
    </source>
</evidence>
<name>A0A0A2TFI5_9BACI</name>
<evidence type="ECO:0000256" key="10">
    <source>
        <dbReference type="ARBA" id="ARBA00023304"/>
    </source>
</evidence>
<evidence type="ECO:0000256" key="9">
    <source>
        <dbReference type="ARBA" id="ARBA00022898"/>
    </source>
</evidence>
<evidence type="ECO:0000256" key="13">
    <source>
        <dbReference type="ARBA" id="ARBA00049229"/>
    </source>
</evidence>
<dbReference type="Gene3D" id="3.30.470.10">
    <property type="match status" value="1"/>
</dbReference>
<evidence type="ECO:0000256" key="4">
    <source>
        <dbReference type="ARBA" id="ARBA00005072"/>
    </source>
</evidence>
<evidence type="ECO:0000256" key="1">
    <source>
        <dbReference type="ARBA" id="ARBA00001933"/>
    </source>
</evidence>
<evidence type="ECO:0000256" key="15">
    <source>
        <dbReference type="RuleBase" id="RU004106"/>
    </source>
</evidence>
<feature type="modified residue" description="N6-(pyridoxal phosphate)lysine" evidence="14">
    <location>
        <position position="196"/>
    </location>
</feature>
<comment type="pathway">
    <text evidence="4 18">Amino-acid biosynthesis; L-leucine biosynthesis; L-leucine from 3-methyl-2-oxobutanoate: step 4/4.</text>
</comment>
<dbReference type="PROSITE" id="PS00770">
    <property type="entry name" value="AA_TRANSFER_CLASS_4"/>
    <property type="match status" value="1"/>
</dbReference>
<evidence type="ECO:0000256" key="17">
    <source>
        <dbReference type="RuleBase" id="RU004517"/>
    </source>
</evidence>
<evidence type="ECO:0000256" key="16">
    <source>
        <dbReference type="RuleBase" id="RU004516"/>
    </source>
</evidence>
<dbReference type="EC" id="2.6.1.42" evidence="17"/>
<dbReference type="InterPro" id="IPR043131">
    <property type="entry name" value="BCAT-like_N"/>
</dbReference>
<dbReference type="UniPathway" id="UPA00049">
    <property type="reaction ID" value="UER00062"/>
</dbReference>
<organism evidence="19 20">
    <name type="scientific">Pontibacillus yanchengensis Y32</name>
    <dbReference type="NCBI Taxonomy" id="1385514"/>
    <lineage>
        <taxon>Bacteria</taxon>
        <taxon>Bacillati</taxon>
        <taxon>Bacillota</taxon>
        <taxon>Bacilli</taxon>
        <taxon>Bacillales</taxon>
        <taxon>Bacillaceae</taxon>
        <taxon>Pontibacillus</taxon>
    </lineage>
</organism>
<protein>
    <recommendedName>
        <fullName evidence="17">Branched-chain-amino-acid aminotransferase</fullName>
        <ecNumber evidence="17">2.6.1.42</ecNumber>
    </recommendedName>
</protein>
<comment type="pathway">
    <text evidence="2 18">Amino-acid biosynthesis; L-isoleucine biosynthesis; L-isoleucine from 2-oxobutanoate: step 4/4.</text>
</comment>
<dbReference type="UniPathway" id="UPA00047">
    <property type="reaction ID" value="UER00058"/>
</dbReference>
<dbReference type="Gene3D" id="3.20.10.10">
    <property type="entry name" value="D-amino Acid Aminotransferase, subunit A, domain 2"/>
    <property type="match status" value="1"/>
</dbReference>
<dbReference type="GO" id="GO:0052655">
    <property type="term" value="F:L-valine-2-oxoglutarate transaminase activity"/>
    <property type="evidence" value="ECO:0007669"/>
    <property type="project" value="RHEA"/>
</dbReference>
<dbReference type="PANTHER" id="PTHR11825:SF44">
    <property type="entry name" value="BRANCHED-CHAIN-AMINO-ACID AMINOTRANSFERASE"/>
    <property type="match status" value="1"/>
</dbReference>
<dbReference type="UniPathway" id="UPA00048">
    <property type="reaction ID" value="UER00073"/>
</dbReference>
<dbReference type="NCBIfam" id="NF009897">
    <property type="entry name" value="PRK13357.1"/>
    <property type="match status" value="1"/>
</dbReference>
<dbReference type="AlphaFoldDB" id="A0A0A2TFI5"/>
<comment type="pathway">
    <text evidence="3 18">Amino-acid biosynthesis; L-valine biosynthesis; L-valine from pyruvate: step 4/4.</text>
</comment>
<evidence type="ECO:0000256" key="14">
    <source>
        <dbReference type="PIRSR" id="PIRSR006468-1"/>
    </source>
</evidence>
<evidence type="ECO:0000256" key="6">
    <source>
        <dbReference type="ARBA" id="ARBA00022576"/>
    </source>
</evidence>
<evidence type="ECO:0000256" key="5">
    <source>
        <dbReference type="ARBA" id="ARBA00009320"/>
    </source>
</evidence>
<comment type="similarity">
    <text evidence="5 15">Belongs to the class-IV pyridoxal-phosphate-dependent aminotransferase family.</text>
</comment>
<evidence type="ECO:0000256" key="7">
    <source>
        <dbReference type="ARBA" id="ARBA00022605"/>
    </source>
</evidence>
<dbReference type="InterPro" id="IPR005786">
    <property type="entry name" value="B_amino_transII"/>
</dbReference>
<dbReference type="GO" id="GO:0009098">
    <property type="term" value="P:L-leucine biosynthetic process"/>
    <property type="evidence" value="ECO:0007669"/>
    <property type="project" value="UniProtKB-UniPathway"/>
</dbReference>
<dbReference type="eggNOG" id="COG0115">
    <property type="taxonomic scope" value="Bacteria"/>
</dbReference>
<dbReference type="InterPro" id="IPR036038">
    <property type="entry name" value="Aminotransferase-like"/>
</dbReference>
<keyword evidence="10 17" id="KW-0100">Branched-chain amino acid biosynthesis</keyword>
<dbReference type="STRING" id="1385514.N782_15290"/>
<gene>
    <name evidence="19" type="ORF">N782_15290</name>
</gene>
<proteinExistence type="inferred from homology"/>
<dbReference type="InterPro" id="IPR033939">
    <property type="entry name" value="BCAT_family"/>
</dbReference>
<dbReference type="NCBIfam" id="TIGR01123">
    <property type="entry name" value="ilvE_II"/>
    <property type="match status" value="1"/>
</dbReference>
<dbReference type="PIRSF" id="PIRSF006468">
    <property type="entry name" value="BCAT1"/>
    <property type="match status" value="1"/>
</dbReference>
<keyword evidence="6 17" id="KW-0032">Aminotransferase</keyword>
<dbReference type="EMBL" id="AVBF01000003">
    <property type="protein sequence ID" value="KGP74314.1"/>
    <property type="molecule type" value="Genomic_DNA"/>
</dbReference>
<dbReference type="OrthoDB" id="9804984at2"/>
<evidence type="ECO:0000256" key="12">
    <source>
        <dbReference type="ARBA" id="ARBA00048798"/>
    </source>
</evidence>
<keyword evidence="20" id="KW-1185">Reference proteome</keyword>
<dbReference type="SUPFAM" id="SSF56752">
    <property type="entry name" value="D-aminoacid aminotransferase-like PLP-dependent enzymes"/>
    <property type="match status" value="1"/>
</dbReference>
<sequence length="360" mass="40806">MSQHISFVQREELKNKPSSDALGFGVHYTDHMFVMDYEEEQGWHDPRIIPYGPLTMDPAAMVFHYGQAIFEGLKAYTTPDGTVQLFRPDRNMKRFNQSCERLHIPTIDEDFLLNAIQQLLLKEKDWIPTEEGTSLYIRPYVFATEPFIGVRPSKQYKLLVILSPVGSYYGDQLSPVPIYVEEKYIRASVGGVGEVKTAGNYAASMKAQKEAEAKGYSQILWLDSKENKYVEEVGSMNIFFKINGEVVTPELSGSILNGVTRNSVIELLNYWGIPVREEKISIQEIFDAHARGELEEVFGAGTAVVISPVGELTWKDQTIQVNDKNIGPLSQRLYDTITGIQFGKTEDEFNWTVQVDEVRV</sequence>
<evidence type="ECO:0000256" key="11">
    <source>
        <dbReference type="ARBA" id="ARBA00048212"/>
    </source>
</evidence>
<evidence type="ECO:0000256" key="8">
    <source>
        <dbReference type="ARBA" id="ARBA00022679"/>
    </source>
</evidence>
<dbReference type="RefSeq" id="WP_036815594.1">
    <property type="nucleotide sequence ID" value="NZ_AVBF01000003.1"/>
</dbReference>
<dbReference type="InterPro" id="IPR001544">
    <property type="entry name" value="Aminotrans_IV"/>
</dbReference>
<dbReference type="PANTHER" id="PTHR11825">
    <property type="entry name" value="SUBGROUP IIII AMINOTRANSFERASE"/>
    <property type="match status" value="1"/>
</dbReference>
<dbReference type="Proteomes" id="UP000030147">
    <property type="component" value="Unassembled WGS sequence"/>
</dbReference>
<dbReference type="GO" id="GO:0052654">
    <property type="term" value="F:L-leucine-2-oxoglutarate transaminase activity"/>
    <property type="evidence" value="ECO:0007669"/>
    <property type="project" value="RHEA"/>
</dbReference>